<organism evidence="1">
    <name type="scientific">marine sediment metagenome</name>
    <dbReference type="NCBI Taxonomy" id="412755"/>
    <lineage>
        <taxon>unclassified sequences</taxon>
        <taxon>metagenomes</taxon>
        <taxon>ecological metagenomes</taxon>
    </lineage>
</organism>
<comment type="caution">
    <text evidence="1">The sequence shown here is derived from an EMBL/GenBank/DDBJ whole genome shotgun (WGS) entry which is preliminary data.</text>
</comment>
<dbReference type="EMBL" id="LAZR01000165">
    <property type="protein sequence ID" value="KKN84923.1"/>
    <property type="molecule type" value="Genomic_DNA"/>
</dbReference>
<reference evidence="1" key="1">
    <citation type="journal article" date="2015" name="Nature">
        <title>Complex archaea that bridge the gap between prokaryotes and eukaryotes.</title>
        <authorList>
            <person name="Spang A."/>
            <person name="Saw J.H."/>
            <person name="Jorgensen S.L."/>
            <person name="Zaremba-Niedzwiedzka K."/>
            <person name="Martijn J."/>
            <person name="Lind A.E."/>
            <person name="van Eijk R."/>
            <person name="Schleper C."/>
            <person name="Guy L."/>
            <person name="Ettema T.J."/>
        </authorList>
    </citation>
    <scope>NUCLEOTIDE SEQUENCE</scope>
</reference>
<evidence type="ECO:0008006" key="2">
    <source>
        <dbReference type="Google" id="ProtNLM"/>
    </source>
</evidence>
<name>A0A0F9X0M6_9ZZZZ</name>
<evidence type="ECO:0000313" key="1">
    <source>
        <dbReference type="EMBL" id="KKN84923.1"/>
    </source>
</evidence>
<dbReference type="SUPFAM" id="SSF51726">
    <property type="entry name" value="UROD/MetE-like"/>
    <property type="match status" value="1"/>
</dbReference>
<accession>A0A0F9X0M6</accession>
<dbReference type="Gene3D" id="3.20.20.210">
    <property type="match status" value="1"/>
</dbReference>
<sequence length="345" mass="38577">MVFDACLADLDARLDDQQELAKRQEWRRFLDDRWEGEYFTPSPRAPAPASVDWPAIHINDAIEDVDLMVLSELAGCSDALADGGRSPLNVRCNYGTAIMPLLFGCELFVMPRETSTLPTAVPFHSDDDVRRLLDAGVPDVRTGLGGRLFDTAERFLEVFEAYPAVGRNVTLYHPDVQGPVDIAEMVWGSEMFYAFIEQPDLVKQFLALLTDTYTAFMTAWFDLVPPTPEFSPHWGLVHKGPLMLRNDSLMNLSGEMYVEFVRPADQALFDRFDGGAIHFCGRGDHYIEAMCEMDGLTAINMSQPELNDMDVIFRNTVDKGIKLVGFGGMDLDNVGRPLRGHVQTG</sequence>
<dbReference type="InterPro" id="IPR038071">
    <property type="entry name" value="UROD/MetE-like_sf"/>
</dbReference>
<dbReference type="AlphaFoldDB" id="A0A0F9X0M6"/>
<protein>
    <recommendedName>
        <fullName evidence="2">Uroporphyrinogen decarboxylase (URO-D) domain-containing protein</fullName>
    </recommendedName>
</protein>
<proteinExistence type="predicted"/>
<gene>
    <name evidence="1" type="ORF">LCGC14_0284480</name>
</gene>